<evidence type="ECO:0000256" key="4">
    <source>
        <dbReference type="ARBA" id="ARBA00023034"/>
    </source>
</evidence>
<dbReference type="PANTHER" id="PTHR11062:SF214">
    <property type="entry name" value="XYLOGLUCAN GALACTOSYLTRANSFERASE XLT2"/>
    <property type="match status" value="1"/>
</dbReference>
<dbReference type="InterPro" id="IPR040911">
    <property type="entry name" value="Exostosin_GT47"/>
</dbReference>
<dbReference type="GO" id="GO:0000139">
    <property type="term" value="C:Golgi membrane"/>
    <property type="evidence" value="ECO:0007669"/>
    <property type="project" value="UniProtKB-SubCell"/>
</dbReference>
<evidence type="ECO:0000313" key="7">
    <source>
        <dbReference type="EMBL" id="KAI5064526.1"/>
    </source>
</evidence>
<keyword evidence="8" id="KW-1185">Reference proteome</keyword>
<feature type="compositionally biased region" description="Low complexity" evidence="5">
    <location>
        <begin position="104"/>
        <end position="120"/>
    </location>
</feature>
<dbReference type="InterPro" id="IPR004263">
    <property type="entry name" value="Exostosin"/>
</dbReference>
<comment type="similarity">
    <text evidence="2">Belongs to the glycosyltransferase 47 family.</text>
</comment>
<name>A0A9D4Z9F6_ADICA</name>
<feature type="region of interest" description="Disordered" evidence="5">
    <location>
        <begin position="97"/>
        <end position="170"/>
    </location>
</feature>
<comment type="subcellular location">
    <subcellularLocation>
        <location evidence="1">Golgi apparatus membrane</location>
        <topology evidence="1">Single-pass type II membrane protein</topology>
    </subcellularLocation>
</comment>
<dbReference type="EMBL" id="JABFUD020000020">
    <property type="protein sequence ID" value="KAI5064526.1"/>
    <property type="molecule type" value="Genomic_DNA"/>
</dbReference>
<evidence type="ECO:0000256" key="3">
    <source>
        <dbReference type="ARBA" id="ARBA00022968"/>
    </source>
</evidence>
<evidence type="ECO:0000256" key="5">
    <source>
        <dbReference type="SAM" id="MobiDB-lite"/>
    </source>
</evidence>
<feature type="domain" description="Exostosin GT47" evidence="6">
    <location>
        <begin position="285"/>
        <end position="616"/>
    </location>
</feature>
<proteinExistence type="inferred from homology"/>
<dbReference type="Proteomes" id="UP000886520">
    <property type="component" value="Chromosome 20"/>
</dbReference>
<dbReference type="PANTHER" id="PTHR11062">
    <property type="entry name" value="EXOSTOSIN HEPARAN SULFATE GLYCOSYLTRANSFERASE -RELATED"/>
    <property type="match status" value="1"/>
</dbReference>
<dbReference type="Pfam" id="PF03016">
    <property type="entry name" value="Exostosin_GT47"/>
    <property type="match status" value="1"/>
</dbReference>
<feature type="compositionally biased region" description="Basic and acidic residues" evidence="5">
    <location>
        <begin position="136"/>
        <end position="152"/>
    </location>
</feature>
<dbReference type="AlphaFoldDB" id="A0A9D4Z9F6"/>
<accession>A0A9D4Z9F6</accession>
<sequence>MNGAARLPKLSTELADAPGSISISKGPWWKYSYSAPKASPPPRLLLAFLLLAQVLFLAIVRLGPGGFLWTLSSSDGLPSSSSTPMHTARPFIDVPQRVEESSVSKESSTSLPSSVSSSTRSKSDIDAGTMTYAEETPLHTESTSDRAGRGDADVDSLSSTASSTGNLNADKAMTSQVDKVESMSDAAAMITSLDVAKQEQVLIAEKVFENQRNTEHDGKQHSAHELLTRESAIPPASDMLNPSNKDEKTILPVEEHGELADSGTLNDAVNVKTGDKEVGSSSECSYGYVYVYDLPPMYNQDIVANCTALNVYTDMCDTLLNNGLGPSLGDASPLGQVGSWFRSDQFTAEIVFHKRMLQHPCLTDKQEQANSFYVPYYVGLDVGRYLFEGFSAEERDRVSNHVLEWLVQQPGYKRNGGWGHFLMVGRITWDFRRSKVEDWGSGFFYHPSMQNVTRLLIEKNPWDYMEMAVPYPTNFHPQSDGDLVAWQNHIRGLQRTSLFAFAGAPRRMFPNDFRGILLDQCQEAQSCRALDCSNRTCENNQRTLELFMDSKFCLQPRGDSFTRRSTFDCLLAGSIPVFFWHRTAYMQYKWHLPENGRSYSVFISKEAMRNGTRIEDVLKSYVPEKVREMQEVVIGLIPKIVYALSGTAMEKNMDAFDVAIGGVMKRFKEELHLSSQR</sequence>
<organism evidence="7 8">
    <name type="scientific">Adiantum capillus-veneris</name>
    <name type="common">Maidenhair fern</name>
    <dbReference type="NCBI Taxonomy" id="13818"/>
    <lineage>
        <taxon>Eukaryota</taxon>
        <taxon>Viridiplantae</taxon>
        <taxon>Streptophyta</taxon>
        <taxon>Embryophyta</taxon>
        <taxon>Tracheophyta</taxon>
        <taxon>Polypodiopsida</taxon>
        <taxon>Polypodiidae</taxon>
        <taxon>Polypodiales</taxon>
        <taxon>Pteridineae</taxon>
        <taxon>Pteridaceae</taxon>
        <taxon>Vittarioideae</taxon>
        <taxon>Adiantum</taxon>
    </lineage>
</organism>
<protein>
    <recommendedName>
        <fullName evidence="6">Exostosin GT47 domain-containing protein</fullName>
    </recommendedName>
</protein>
<comment type="caution">
    <text evidence="7">The sequence shown here is derived from an EMBL/GenBank/DDBJ whole genome shotgun (WGS) entry which is preliminary data.</text>
</comment>
<dbReference type="GO" id="GO:0016757">
    <property type="term" value="F:glycosyltransferase activity"/>
    <property type="evidence" value="ECO:0007669"/>
    <property type="project" value="InterPro"/>
</dbReference>
<keyword evidence="4" id="KW-0333">Golgi apparatus</keyword>
<dbReference type="OrthoDB" id="1924787at2759"/>
<evidence type="ECO:0000259" key="6">
    <source>
        <dbReference type="Pfam" id="PF03016"/>
    </source>
</evidence>
<keyword evidence="3" id="KW-0735">Signal-anchor</keyword>
<reference evidence="7" key="1">
    <citation type="submission" date="2021-01" db="EMBL/GenBank/DDBJ databases">
        <title>Adiantum capillus-veneris genome.</title>
        <authorList>
            <person name="Fang Y."/>
            <person name="Liao Q."/>
        </authorList>
    </citation>
    <scope>NUCLEOTIDE SEQUENCE</scope>
    <source>
        <strain evidence="7">H3</strain>
        <tissue evidence="7">Leaf</tissue>
    </source>
</reference>
<evidence type="ECO:0000256" key="1">
    <source>
        <dbReference type="ARBA" id="ARBA00004323"/>
    </source>
</evidence>
<keyword evidence="3" id="KW-0812">Transmembrane</keyword>
<evidence type="ECO:0000313" key="8">
    <source>
        <dbReference type="Proteomes" id="UP000886520"/>
    </source>
</evidence>
<gene>
    <name evidence="7" type="ORF">GOP47_0021196</name>
</gene>
<evidence type="ECO:0000256" key="2">
    <source>
        <dbReference type="ARBA" id="ARBA00010271"/>
    </source>
</evidence>
<feature type="compositionally biased region" description="Polar residues" evidence="5">
    <location>
        <begin position="156"/>
        <end position="170"/>
    </location>
</feature>